<dbReference type="KEGG" id="hbs:IPV69_06185"/>
<dbReference type="PROSITE" id="PS00626">
    <property type="entry name" value="RCC1_2"/>
    <property type="match status" value="1"/>
</dbReference>
<dbReference type="InterPro" id="IPR036465">
    <property type="entry name" value="vWFA_dom_sf"/>
</dbReference>
<dbReference type="GO" id="GO:0005085">
    <property type="term" value="F:guanyl-nucleotide exchange factor activity"/>
    <property type="evidence" value="ECO:0007669"/>
    <property type="project" value="TreeGrafter"/>
</dbReference>
<dbReference type="PROSITE" id="PS50012">
    <property type="entry name" value="RCC1_3"/>
    <property type="match status" value="2"/>
</dbReference>
<protein>
    <submittedName>
        <fullName evidence="2">Uncharacterized protein</fullName>
    </submittedName>
</protein>
<dbReference type="SUPFAM" id="SSF50985">
    <property type="entry name" value="RCC1/BLIP-II"/>
    <property type="match status" value="1"/>
</dbReference>
<organism evidence="2 3">
    <name type="scientific">Humisphaera borealis</name>
    <dbReference type="NCBI Taxonomy" id="2807512"/>
    <lineage>
        <taxon>Bacteria</taxon>
        <taxon>Pseudomonadati</taxon>
        <taxon>Planctomycetota</taxon>
        <taxon>Phycisphaerae</taxon>
        <taxon>Tepidisphaerales</taxon>
        <taxon>Tepidisphaeraceae</taxon>
        <taxon>Humisphaera</taxon>
    </lineage>
</organism>
<evidence type="ECO:0000313" key="2">
    <source>
        <dbReference type="EMBL" id="QOV90947.1"/>
    </source>
</evidence>
<dbReference type="GO" id="GO:0005737">
    <property type="term" value="C:cytoplasm"/>
    <property type="evidence" value="ECO:0007669"/>
    <property type="project" value="TreeGrafter"/>
</dbReference>
<dbReference type="EMBL" id="CP063458">
    <property type="protein sequence ID" value="QOV90947.1"/>
    <property type="molecule type" value="Genomic_DNA"/>
</dbReference>
<dbReference type="AlphaFoldDB" id="A0A7M2WZK4"/>
<proteinExistence type="predicted"/>
<keyword evidence="3" id="KW-1185">Reference proteome</keyword>
<reference evidence="2 3" key="1">
    <citation type="submission" date="2020-10" db="EMBL/GenBank/DDBJ databases">
        <title>Wide distribution of Phycisphaera-like planctomycetes from WD2101 soil group in peatlands and genome analysis of the first cultivated representative.</title>
        <authorList>
            <person name="Dedysh S.N."/>
            <person name="Beletsky A.V."/>
            <person name="Ivanova A."/>
            <person name="Kulichevskaya I.S."/>
            <person name="Suzina N.E."/>
            <person name="Philippov D.A."/>
            <person name="Rakitin A.L."/>
            <person name="Mardanov A.V."/>
            <person name="Ravin N.V."/>
        </authorList>
    </citation>
    <scope>NUCLEOTIDE SEQUENCE [LARGE SCALE GENOMIC DNA]</scope>
    <source>
        <strain evidence="2 3">M1803</strain>
    </source>
</reference>
<dbReference type="RefSeq" id="WP_206294052.1">
    <property type="nucleotide sequence ID" value="NZ_CP063458.1"/>
</dbReference>
<dbReference type="Gene3D" id="3.40.50.410">
    <property type="entry name" value="von Willebrand factor, type A domain"/>
    <property type="match status" value="1"/>
</dbReference>
<sequence>MLEDLPVATVGSGYGWVILRRDGTVVGVPPSPELRDATAIAAGSNHVLALRKNGTVVAWGYMDGREIPATVPPGLRDVVAIAAGDSHSVALRKDGSVYEWGIDRVARDERSRREWQEASDRRDRREAEQLGLPWLMPATRPNPAPLPDAGIVMPGIQRRGIGRPATRPKQALPLPDVGIVELPVPTGLKDVVAIAAGNDYTLALRKDGTVIGWGDHAYGKLAIPLGLRDVVAIAAGPEYALAMRRDGTVVGWGRNQHGQYPEPPENIDIRPPTSRPAEPAEPPRLKGTFVFVLSAGLSMVNDFDSARDHVLWKVDGLHESASVNVVLYQDNKARPLFPKPVPASAANKQRIEELLREAAPLGVSGAGEGLKAADGQGASEVYWVTNGKASDPVMMTDALRALATKAKVHVIILRGPSYDTELFRTYRAVAEKGGGSYKEIDDGTNPRFP</sequence>
<accession>A0A7M2WZK4</accession>
<dbReference type="PANTHER" id="PTHR45982:SF1">
    <property type="entry name" value="REGULATOR OF CHROMOSOME CONDENSATION"/>
    <property type="match status" value="1"/>
</dbReference>
<name>A0A7M2WZK4_9BACT</name>
<dbReference type="SUPFAM" id="SSF53300">
    <property type="entry name" value="vWA-like"/>
    <property type="match status" value="1"/>
</dbReference>
<dbReference type="InterPro" id="IPR000408">
    <property type="entry name" value="Reg_chr_condens"/>
</dbReference>
<dbReference type="Gene3D" id="2.130.10.30">
    <property type="entry name" value="Regulator of chromosome condensation 1/beta-lactamase-inhibitor protein II"/>
    <property type="match status" value="2"/>
</dbReference>
<dbReference type="Pfam" id="PF13540">
    <property type="entry name" value="RCC1_2"/>
    <property type="match status" value="4"/>
</dbReference>
<feature type="region of interest" description="Disordered" evidence="1">
    <location>
        <begin position="257"/>
        <end position="282"/>
    </location>
</feature>
<dbReference type="InterPro" id="IPR051553">
    <property type="entry name" value="Ran_GTPase-activating"/>
</dbReference>
<dbReference type="InterPro" id="IPR009091">
    <property type="entry name" value="RCC1/BLIP-II"/>
</dbReference>
<evidence type="ECO:0000313" key="3">
    <source>
        <dbReference type="Proteomes" id="UP000593765"/>
    </source>
</evidence>
<dbReference type="Proteomes" id="UP000593765">
    <property type="component" value="Chromosome"/>
</dbReference>
<dbReference type="PANTHER" id="PTHR45982">
    <property type="entry name" value="REGULATOR OF CHROMOSOME CONDENSATION"/>
    <property type="match status" value="1"/>
</dbReference>
<evidence type="ECO:0000256" key="1">
    <source>
        <dbReference type="SAM" id="MobiDB-lite"/>
    </source>
</evidence>
<gene>
    <name evidence="2" type="ORF">IPV69_06185</name>
</gene>